<gene>
    <name evidence="1" type="ORF">WN51_09046</name>
</gene>
<dbReference type="Proteomes" id="UP000053105">
    <property type="component" value="Unassembled WGS sequence"/>
</dbReference>
<sequence length="73" mass="8078">MVVLAQHNGFIKNSCLVSLTNLRLFSPFAVLLISYRTKHSLAIRGISRTFMSNLNGSSHSQLPSELTIVSLVF</sequence>
<evidence type="ECO:0000313" key="2">
    <source>
        <dbReference type="Proteomes" id="UP000053105"/>
    </source>
</evidence>
<dbReference type="EMBL" id="KQ435713">
    <property type="protein sequence ID" value="KOX79245.1"/>
    <property type="molecule type" value="Genomic_DNA"/>
</dbReference>
<evidence type="ECO:0000313" key="1">
    <source>
        <dbReference type="EMBL" id="KOX79245.1"/>
    </source>
</evidence>
<organism evidence="1 2">
    <name type="scientific">Melipona quadrifasciata</name>
    <dbReference type="NCBI Taxonomy" id="166423"/>
    <lineage>
        <taxon>Eukaryota</taxon>
        <taxon>Metazoa</taxon>
        <taxon>Ecdysozoa</taxon>
        <taxon>Arthropoda</taxon>
        <taxon>Hexapoda</taxon>
        <taxon>Insecta</taxon>
        <taxon>Pterygota</taxon>
        <taxon>Neoptera</taxon>
        <taxon>Endopterygota</taxon>
        <taxon>Hymenoptera</taxon>
        <taxon>Apocrita</taxon>
        <taxon>Aculeata</taxon>
        <taxon>Apoidea</taxon>
        <taxon>Anthophila</taxon>
        <taxon>Apidae</taxon>
        <taxon>Melipona</taxon>
    </lineage>
</organism>
<dbReference type="AlphaFoldDB" id="A0A0M9A879"/>
<accession>A0A0M9A879</accession>
<proteinExistence type="predicted"/>
<reference evidence="1 2" key="1">
    <citation type="submission" date="2015-07" db="EMBL/GenBank/DDBJ databases">
        <title>The genome of Melipona quadrifasciata.</title>
        <authorList>
            <person name="Pan H."/>
            <person name="Kapheim K."/>
        </authorList>
    </citation>
    <scope>NUCLEOTIDE SEQUENCE [LARGE SCALE GENOMIC DNA]</scope>
    <source>
        <strain evidence="1">0111107301</strain>
        <tissue evidence="1">Whole body</tissue>
    </source>
</reference>
<name>A0A0M9A879_9HYME</name>
<keyword evidence="2" id="KW-1185">Reference proteome</keyword>
<protein>
    <submittedName>
        <fullName evidence="1">Uncharacterized protein</fullName>
    </submittedName>
</protein>